<comment type="caution">
    <text evidence="8">The sequence shown here is derived from an EMBL/GenBank/DDBJ whole genome shotgun (WGS) entry which is preliminary data.</text>
</comment>
<dbReference type="GO" id="GO:0004888">
    <property type="term" value="F:transmembrane signaling receptor activity"/>
    <property type="evidence" value="ECO:0007669"/>
    <property type="project" value="InterPro"/>
</dbReference>
<dbReference type="Gene3D" id="2.70.170.10">
    <property type="entry name" value="Neurotransmitter-gated ion-channel ligand-binding domain"/>
    <property type="match status" value="1"/>
</dbReference>
<evidence type="ECO:0000256" key="2">
    <source>
        <dbReference type="ARBA" id="ARBA00022692"/>
    </source>
</evidence>
<dbReference type="Gene3D" id="1.20.58.390">
    <property type="entry name" value="Neurotransmitter-gated ion-channel transmembrane domain"/>
    <property type="match status" value="1"/>
</dbReference>
<gene>
    <name evidence="8" type="ORF">ILUMI_20898</name>
</gene>
<dbReference type="CDD" id="cd18989">
    <property type="entry name" value="LGIC_ECD_cation"/>
    <property type="match status" value="1"/>
</dbReference>
<dbReference type="Proteomes" id="UP000801492">
    <property type="component" value="Unassembled WGS sequence"/>
</dbReference>
<feature type="domain" description="Neurotransmitter-gated ion-channel ligand-binding" evidence="7">
    <location>
        <begin position="48"/>
        <end position="256"/>
    </location>
</feature>
<dbReference type="GO" id="GO:0005230">
    <property type="term" value="F:extracellular ligand-gated monoatomic ion channel activity"/>
    <property type="evidence" value="ECO:0007669"/>
    <property type="project" value="InterPro"/>
</dbReference>
<keyword evidence="6" id="KW-0732">Signal</keyword>
<comment type="subcellular location">
    <subcellularLocation>
        <location evidence="1">Membrane</location>
        <topology evidence="1">Multi-pass membrane protein</topology>
    </subcellularLocation>
</comment>
<evidence type="ECO:0000259" key="7">
    <source>
        <dbReference type="Pfam" id="PF02931"/>
    </source>
</evidence>
<dbReference type="EMBL" id="VTPC01089973">
    <property type="protein sequence ID" value="KAF2885275.1"/>
    <property type="molecule type" value="Genomic_DNA"/>
</dbReference>
<feature type="transmembrane region" description="Helical" evidence="5">
    <location>
        <begin position="289"/>
        <end position="307"/>
    </location>
</feature>
<evidence type="ECO:0000313" key="8">
    <source>
        <dbReference type="EMBL" id="KAF2885275.1"/>
    </source>
</evidence>
<dbReference type="OrthoDB" id="410315at2759"/>
<dbReference type="InterPro" id="IPR006202">
    <property type="entry name" value="Neur_chan_lig-bd"/>
</dbReference>
<feature type="chain" id="PRO_5035455002" description="Neurotransmitter-gated ion-channel ligand-binding domain-containing protein" evidence="6">
    <location>
        <begin position="21"/>
        <end position="443"/>
    </location>
</feature>
<feature type="transmembrane region" description="Helical" evidence="5">
    <location>
        <begin position="319"/>
        <end position="345"/>
    </location>
</feature>
<accession>A0A8K0CD89</accession>
<dbReference type="AlphaFoldDB" id="A0A8K0CD89"/>
<evidence type="ECO:0000256" key="1">
    <source>
        <dbReference type="ARBA" id="ARBA00004141"/>
    </source>
</evidence>
<evidence type="ECO:0000256" key="3">
    <source>
        <dbReference type="ARBA" id="ARBA00022989"/>
    </source>
</evidence>
<evidence type="ECO:0000256" key="6">
    <source>
        <dbReference type="SAM" id="SignalP"/>
    </source>
</evidence>
<dbReference type="PANTHER" id="PTHR18945">
    <property type="entry name" value="NEUROTRANSMITTER GATED ION CHANNEL"/>
    <property type="match status" value="1"/>
</dbReference>
<proteinExistence type="predicted"/>
<protein>
    <recommendedName>
        <fullName evidence="7">Neurotransmitter-gated ion-channel ligand-binding domain-containing protein</fullName>
    </recommendedName>
</protein>
<keyword evidence="2 5" id="KW-0812">Transmembrane</keyword>
<keyword evidence="4 5" id="KW-0472">Membrane</keyword>
<dbReference type="InterPro" id="IPR036734">
    <property type="entry name" value="Neur_chan_lig-bd_sf"/>
</dbReference>
<feature type="transmembrane region" description="Helical" evidence="5">
    <location>
        <begin position="257"/>
        <end position="277"/>
    </location>
</feature>
<evidence type="ECO:0000256" key="4">
    <source>
        <dbReference type="ARBA" id="ARBA00023136"/>
    </source>
</evidence>
<dbReference type="InterPro" id="IPR006201">
    <property type="entry name" value="Neur_channel"/>
</dbReference>
<organism evidence="8 9">
    <name type="scientific">Ignelater luminosus</name>
    <name type="common">Cucubano</name>
    <name type="synonym">Pyrophorus luminosus</name>
    <dbReference type="NCBI Taxonomy" id="2038154"/>
    <lineage>
        <taxon>Eukaryota</taxon>
        <taxon>Metazoa</taxon>
        <taxon>Ecdysozoa</taxon>
        <taxon>Arthropoda</taxon>
        <taxon>Hexapoda</taxon>
        <taxon>Insecta</taxon>
        <taxon>Pterygota</taxon>
        <taxon>Neoptera</taxon>
        <taxon>Endopterygota</taxon>
        <taxon>Coleoptera</taxon>
        <taxon>Polyphaga</taxon>
        <taxon>Elateriformia</taxon>
        <taxon>Elateroidea</taxon>
        <taxon>Elateridae</taxon>
        <taxon>Agrypninae</taxon>
        <taxon>Pyrophorini</taxon>
        <taxon>Ignelater</taxon>
    </lineage>
</organism>
<dbReference type="Pfam" id="PF02931">
    <property type="entry name" value="Neur_chan_LBD"/>
    <property type="match status" value="1"/>
</dbReference>
<sequence length="443" mass="51699">MKHFLIFVISILCINKFHKCSEEANNIDLGVPTKPNRSKPLWNETDVDRLREHLLTGYDKFTNPKNSDNINATVTKVILYIHLRYLQTYERNSTVIISSRLNLQWRDAKLEWDTDDYNGIKQVRMLEHQVWLPEVILHNKVPGSDTTTTHHDNSVVYVKNFGTIKWAALLRSKVLCEFDLYRWPFDTQQCYLKFVSRIHSKKQMQLNLDFNTKRKHLYDIISNWKVEMIGKVYNKSYICCPNQFSTVEFEVTLIRKWSLYVTVVVVPIIVVIGLILMQCCLPCNSKQRIILNCCTVLIVVMLLSYFMPEVPAMGNSTPWIIIFYITCLYMVSISMAVSISVLLILKNEQKQPLPGIIREQLRGKLGKLLFLEKHVLEFYTSIQQHTEEVNDDYSPEHEGNAMIKSNSKGLIQQEWEIFAIAIDRAVVLIYSVIFFVLILCYII</sequence>
<dbReference type="SUPFAM" id="SSF63712">
    <property type="entry name" value="Nicotinic receptor ligand binding domain-like"/>
    <property type="match status" value="1"/>
</dbReference>
<evidence type="ECO:0000313" key="9">
    <source>
        <dbReference type="Proteomes" id="UP000801492"/>
    </source>
</evidence>
<evidence type="ECO:0000256" key="5">
    <source>
        <dbReference type="SAM" id="Phobius"/>
    </source>
</evidence>
<feature type="signal peptide" evidence="6">
    <location>
        <begin position="1"/>
        <end position="20"/>
    </location>
</feature>
<dbReference type="PRINTS" id="PR00252">
    <property type="entry name" value="NRIONCHANNEL"/>
</dbReference>
<dbReference type="SUPFAM" id="SSF90112">
    <property type="entry name" value="Neurotransmitter-gated ion-channel transmembrane pore"/>
    <property type="match status" value="1"/>
</dbReference>
<dbReference type="InterPro" id="IPR038050">
    <property type="entry name" value="Neuro_actylchol_rec"/>
</dbReference>
<dbReference type="InterPro" id="IPR036719">
    <property type="entry name" value="Neuro-gated_channel_TM_sf"/>
</dbReference>
<keyword evidence="3 5" id="KW-1133">Transmembrane helix</keyword>
<feature type="transmembrane region" description="Helical" evidence="5">
    <location>
        <begin position="417"/>
        <end position="442"/>
    </location>
</feature>
<keyword evidence="9" id="KW-1185">Reference proteome</keyword>
<name>A0A8K0CD89_IGNLU</name>
<reference evidence="8" key="1">
    <citation type="submission" date="2019-08" db="EMBL/GenBank/DDBJ databases">
        <title>The genome of the North American firefly Photinus pyralis.</title>
        <authorList>
            <consortium name="Photinus pyralis genome working group"/>
            <person name="Fallon T.R."/>
            <person name="Sander Lower S.E."/>
            <person name="Weng J.-K."/>
        </authorList>
    </citation>
    <scope>NUCLEOTIDE SEQUENCE</scope>
    <source>
        <strain evidence="8">TRF0915ILg1</strain>
        <tissue evidence="8">Whole body</tissue>
    </source>
</reference>
<dbReference type="GO" id="GO:0016020">
    <property type="term" value="C:membrane"/>
    <property type="evidence" value="ECO:0007669"/>
    <property type="project" value="UniProtKB-SubCell"/>
</dbReference>